<dbReference type="OrthoDB" id="6605218at2759"/>
<accession>A0A9D4FYK4</accession>
<dbReference type="InterPro" id="IPR016305">
    <property type="entry name" value="Mannose-6-P_Isomerase"/>
</dbReference>
<dbReference type="InterPro" id="IPR011051">
    <property type="entry name" value="RmlC_Cupin_sf"/>
</dbReference>
<feature type="binding site" evidence="12">
    <location>
        <position position="274"/>
    </location>
    <ligand>
        <name>Zn(2+)</name>
        <dbReference type="ChEBI" id="CHEBI:29105"/>
    </ligand>
</feature>
<comment type="catalytic activity">
    <reaction evidence="1 13">
        <text>D-mannose 6-phosphate = D-fructose 6-phosphate</text>
        <dbReference type="Rhea" id="RHEA:12356"/>
        <dbReference type="ChEBI" id="CHEBI:58735"/>
        <dbReference type="ChEBI" id="CHEBI:61527"/>
        <dbReference type="EC" id="5.3.1.8"/>
    </reaction>
</comment>
<evidence type="ECO:0000256" key="1">
    <source>
        <dbReference type="ARBA" id="ARBA00000757"/>
    </source>
</evidence>
<evidence type="ECO:0000256" key="10">
    <source>
        <dbReference type="ARBA" id="ARBA00023235"/>
    </source>
</evidence>
<dbReference type="AlphaFoldDB" id="A0A9D4FYK4"/>
<dbReference type="InterPro" id="IPR001250">
    <property type="entry name" value="Man6P_Isoase-1"/>
</dbReference>
<dbReference type="PIRSF" id="PIRSF001480">
    <property type="entry name" value="Mannose-6-phosphate_isomerase"/>
    <property type="match status" value="1"/>
</dbReference>
<dbReference type="InterPro" id="IPR046458">
    <property type="entry name" value="PMI_typeI_hel"/>
</dbReference>
<evidence type="ECO:0000256" key="13">
    <source>
        <dbReference type="RuleBase" id="RU000611"/>
    </source>
</evidence>
<comment type="similarity">
    <text evidence="4 14">Belongs to the mannose-6-phosphate isomerase type 1 family.</text>
</comment>
<evidence type="ECO:0000256" key="5">
    <source>
        <dbReference type="ARBA" id="ARBA00011956"/>
    </source>
</evidence>
<comment type="subcellular location">
    <subcellularLocation>
        <location evidence="2">Cytoplasm</location>
    </subcellularLocation>
</comment>
<comment type="pathway">
    <text evidence="3 15">Nucleotide-sugar biosynthesis; GDP-alpha-D-mannose biosynthesis; alpha-D-mannose 1-phosphate from D-fructose 6-phosphate: step 1/2.</text>
</comment>
<dbReference type="CDD" id="cd07011">
    <property type="entry name" value="cupin_PMI_type_I_N"/>
    <property type="match status" value="1"/>
</dbReference>
<dbReference type="Proteomes" id="UP000828390">
    <property type="component" value="Unassembled WGS sequence"/>
</dbReference>
<protein>
    <recommendedName>
        <fullName evidence="6 13">Mannose-6-phosphate isomerase</fullName>
        <ecNumber evidence="5 13">5.3.1.8</ecNumber>
    </recommendedName>
</protein>
<dbReference type="PANTHER" id="PTHR10309">
    <property type="entry name" value="MANNOSE-6-PHOSPHATE ISOMERASE"/>
    <property type="match status" value="1"/>
</dbReference>
<evidence type="ECO:0000313" key="20">
    <source>
        <dbReference type="Proteomes" id="UP000828390"/>
    </source>
</evidence>
<dbReference type="InterPro" id="IPR014710">
    <property type="entry name" value="RmlC-like_jellyroll"/>
</dbReference>
<name>A0A9D4FYK4_DREPO</name>
<evidence type="ECO:0000256" key="14">
    <source>
        <dbReference type="RuleBase" id="RU004189"/>
    </source>
</evidence>
<evidence type="ECO:0000256" key="9">
    <source>
        <dbReference type="ARBA" id="ARBA00022833"/>
    </source>
</evidence>
<dbReference type="EMBL" id="JAIWYP010000006">
    <property type="protein sequence ID" value="KAH3804272.1"/>
    <property type="molecule type" value="Genomic_DNA"/>
</dbReference>
<evidence type="ECO:0000256" key="2">
    <source>
        <dbReference type="ARBA" id="ARBA00004496"/>
    </source>
</evidence>
<evidence type="ECO:0000256" key="8">
    <source>
        <dbReference type="ARBA" id="ARBA00022723"/>
    </source>
</evidence>
<feature type="domain" description="Phosphomannose isomerase type I catalytic" evidence="17">
    <location>
        <begin position="7"/>
        <end position="153"/>
    </location>
</feature>
<dbReference type="NCBIfam" id="TIGR00218">
    <property type="entry name" value="manA"/>
    <property type="match status" value="1"/>
</dbReference>
<dbReference type="PANTHER" id="PTHR10309:SF0">
    <property type="entry name" value="MANNOSE-6-PHOSPHATE ISOMERASE"/>
    <property type="match status" value="1"/>
</dbReference>
<feature type="binding site" evidence="12">
    <location>
        <position position="109"/>
    </location>
    <ligand>
        <name>Zn(2+)</name>
        <dbReference type="ChEBI" id="CHEBI:29105"/>
    </ligand>
</feature>
<keyword evidence="20" id="KW-1185">Reference proteome</keyword>
<dbReference type="PRINTS" id="PR00714">
    <property type="entry name" value="MAN6PISMRASE"/>
</dbReference>
<keyword evidence="8 12" id="KW-0479">Metal-binding</keyword>
<dbReference type="GO" id="GO:0009298">
    <property type="term" value="P:GDP-mannose biosynthetic process"/>
    <property type="evidence" value="ECO:0007669"/>
    <property type="project" value="InterPro"/>
</dbReference>
<feature type="domain" description="Phosphomannose isomerase type I C-terminal" evidence="16">
    <location>
        <begin position="337"/>
        <end position="376"/>
    </location>
</feature>
<reference evidence="19" key="2">
    <citation type="submission" date="2020-11" db="EMBL/GenBank/DDBJ databases">
        <authorList>
            <person name="McCartney M.A."/>
            <person name="Auch B."/>
            <person name="Kono T."/>
            <person name="Mallez S."/>
            <person name="Becker A."/>
            <person name="Gohl D.M."/>
            <person name="Silverstein K.A.T."/>
            <person name="Koren S."/>
            <person name="Bechman K.B."/>
            <person name="Herman A."/>
            <person name="Abrahante J.E."/>
            <person name="Garbe J."/>
        </authorList>
    </citation>
    <scope>NUCLEOTIDE SEQUENCE</scope>
    <source>
        <strain evidence="19">Duluth1</strain>
        <tissue evidence="19">Whole animal</tissue>
    </source>
</reference>
<dbReference type="InterPro" id="IPR018050">
    <property type="entry name" value="Pmannose_isomerase-type1_CS"/>
</dbReference>
<evidence type="ECO:0000256" key="12">
    <source>
        <dbReference type="PIRSR" id="PIRSR001480-2"/>
    </source>
</evidence>
<evidence type="ECO:0000256" key="15">
    <source>
        <dbReference type="RuleBase" id="RU004248"/>
    </source>
</evidence>
<dbReference type="PROSITE" id="PS00965">
    <property type="entry name" value="PMI_I_1"/>
    <property type="match status" value="1"/>
</dbReference>
<dbReference type="Pfam" id="PF01238">
    <property type="entry name" value="PMI_typeI_C"/>
    <property type="match status" value="1"/>
</dbReference>
<comment type="cofactor">
    <cofactor evidence="12 13">
        <name>Zn(2+)</name>
        <dbReference type="ChEBI" id="CHEBI:29105"/>
    </cofactor>
    <text evidence="12 13">Binds 1 zinc ion per subunit.</text>
</comment>
<dbReference type="GO" id="GO:0008270">
    <property type="term" value="F:zinc ion binding"/>
    <property type="evidence" value="ECO:0007669"/>
    <property type="project" value="InterPro"/>
</dbReference>
<dbReference type="Gene3D" id="1.10.441.10">
    <property type="entry name" value="Phosphomannose Isomerase, domain 2"/>
    <property type="match status" value="1"/>
</dbReference>
<organism evidence="19 20">
    <name type="scientific">Dreissena polymorpha</name>
    <name type="common">Zebra mussel</name>
    <name type="synonym">Mytilus polymorpha</name>
    <dbReference type="NCBI Taxonomy" id="45954"/>
    <lineage>
        <taxon>Eukaryota</taxon>
        <taxon>Metazoa</taxon>
        <taxon>Spiralia</taxon>
        <taxon>Lophotrochozoa</taxon>
        <taxon>Mollusca</taxon>
        <taxon>Bivalvia</taxon>
        <taxon>Autobranchia</taxon>
        <taxon>Heteroconchia</taxon>
        <taxon>Euheterodonta</taxon>
        <taxon>Imparidentia</taxon>
        <taxon>Neoheterodontei</taxon>
        <taxon>Myida</taxon>
        <taxon>Dreissenoidea</taxon>
        <taxon>Dreissenidae</taxon>
        <taxon>Dreissena</taxon>
    </lineage>
</organism>
<dbReference type="InterPro" id="IPR046456">
    <property type="entry name" value="PMI_typeI_C"/>
</dbReference>
<reference evidence="19" key="1">
    <citation type="journal article" date="2019" name="bioRxiv">
        <title>The Genome of the Zebra Mussel, Dreissena polymorpha: A Resource for Invasive Species Research.</title>
        <authorList>
            <person name="McCartney M.A."/>
            <person name="Auch B."/>
            <person name="Kono T."/>
            <person name="Mallez S."/>
            <person name="Zhang Y."/>
            <person name="Obille A."/>
            <person name="Becker A."/>
            <person name="Abrahante J.E."/>
            <person name="Garbe J."/>
            <person name="Badalamenti J.P."/>
            <person name="Herman A."/>
            <person name="Mangelson H."/>
            <person name="Liachko I."/>
            <person name="Sullivan S."/>
            <person name="Sone E.D."/>
            <person name="Koren S."/>
            <person name="Silverstein K.A.T."/>
            <person name="Beckman K.B."/>
            <person name="Gohl D.M."/>
        </authorList>
    </citation>
    <scope>NUCLEOTIDE SEQUENCE</scope>
    <source>
        <strain evidence="19">Duluth1</strain>
        <tissue evidence="19">Whole animal</tissue>
    </source>
</reference>
<feature type="binding site" evidence="12">
    <location>
        <position position="136"/>
    </location>
    <ligand>
        <name>Zn(2+)</name>
        <dbReference type="ChEBI" id="CHEBI:29105"/>
    </ligand>
</feature>
<dbReference type="Pfam" id="PF20511">
    <property type="entry name" value="PMI_typeI_cat"/>
    <property type="match status" value="1"/>
</dbReference>
<dbReference type="FunFam" id="2.60.120.10:FF:000044">
    <property type="entry name" value="Mannose-6-phosphate isomerase"/>
    <property type="match status" value="1"/>
</dbReference>
<proteinExistence type="inferred from homology"/>
<keyword evidence="10 13" id="KW-0413">Isomerase</keyword>
<dbReference type="Gene3D" id="2.60.120.10">
    <property type="entry name" value="Jelly Rolls"/>
    <property type="match status" value="2"/>
</dbReference>
<dbReference type="PROSITE" id="PS00966">
    <property type="entry name" value="PMI_I_2"/>
    <property type="match status" value="1"/>
</dbReference>
<dbReference type="Pfam" id="PF20512">
    <property type="entry name" value="PMI_typeI_hel"/>
    <property type="match status" value="1"/>
</dbReference>
<evidence type="ECO:0000256" key="4">
    <source>
        <dbReference type="ARBA" id="ARBA00010772"/>
    </source>
</evidence>
<dbReference type="InterPro" id="IPR046457">
    <property type="entry name" value="PMI_typeI_cat"/>
</dbReference>
<sequence>MAATKRVFELKCAYQNYAWGKLGSKSEVAKLLKGADDNFAIQEHAPYAELWMGTHPNAPTTIPHLQGKTLEEWVKENPEALGKTVQERFNGALPFLFKVLSVNKALSIQAHPNKSHAEELHQKDPENYKDPNHKPEMAIALTDFTGLCGFRPVSEIADFVQNIPELRSVIGEKNCETMLSSVNGDVSEEEAIRSCFSALMRQDRAVVESHLRALAARVKKLANSGEDTSRFVGDVLLKLDEEFPGDVGGFAVYFLNVMRLKEGEAIYLGANLPHAYLSGDCMECMACSDNVVRAGLTPKFIDTETLLHMLNYSGKPAAENKFQPAVSEENGCTLRRFTPPIPDFAVTEIQCVQSERPVVLQAMDSASILICITGSGFVDSGIAVHRGTILFIAANETVSLKVESSSRMLLYRAHAGC</sequence>
<evidence type="ECO:0000259" key="17">
    <source>
        <dbReference type="Pfam" id="PF20511"/>
    </source>
</evidence>
<evidence type="ECO:0000256" key="6">
    <source>
        <dbReference type="ARBA" id="ARBA00018236"/>
    </source>
</evidence>
<evidence type="ECO:0000256" key="11">
    <source>
        <dbReference type="PIRSR" id="PIRSR001480-1"/>
    </source>
</evidence>
<evidence type="ECO:0000313" key="19">
    <source>
        <dbReference type="EMBL" id="KAH3804272.1"/>
    </source>
</evidence>
<keyword evidence="7" id="KW-0963">Cytoplasm</keyword>
<dbReference type="FunFam" id="2.60.120.10:FF:000030">
    <property type="entry name" value="Mannose-6-phosphate isomerase ManA"/>
    <property type="match status" value="1"/>
</dbReference>
<dbReference type="GO" id="GO:0005829">
    <property type="term" value="C:cytosol"/>
    <property type="evidence" value="ECO:0007669"/>
    <property type="project" value="TreeGrafter"/>
</dbReference>
<gene>
    <name evidence="19" type="ORF">DPMN_132556</name>
</gene>
<evidence type="ECO:0000256" key="7">
    <source>
        <dbReference type="ARBA" id="ARBA00022490"/>
    </source>
</evidence>
<comment type="caution">
    <text evidence="19">The sequence shown here is derived from an EMBL/GenBank/DDBJ whole genome shotgun (WGS) entry which is preliminary data.</text>
</comment>
<feature type="domain" description="Phosphomannose isomerase type I helical insertion" evidence="18">
    <location>
        <begin position="170"/>
        <end position="255"/>
    </location>
</feature>
<feature type="active site" evidence="11">
    <location>
        <position position="293"/>
    </location>
</feature>
<evidence type="ECO:0000256" key="3">
    <source>
        <dbReference type="ARBA" id="ARBA00004666"/>
    </source>
</evidence>
<keyword evidence="9 12" id="KW-0862">Zinc</keyword>
<feature type="binding site" evidence="12">
    <location>
        <position position="111"/>
    </location>
    <ligand>
        <name>Zn(2+)</name>
        <dbReference type="ChEBI" id="CHEBI:29105"/>
    </ligand>
</feature>
<evidence type="ECO:0000259" key="18">
    <source>
        <dbReference type="Pfam" id="PF20512"/>
    </source>
</evidence>
<dbReference type="SUPFAM" id="SSF51182">
    <property type="entry name" value="RmlC-like cupins"/>
    <property type="match status" value="1"/>
</dbReference>
<evidence type="ECO:0000259" key="16">
    <source>
        <dbReference type="Pfam" id="PF01238"/>
    </source>
</evidence>
<dbReference type="EC" id="5.3.1.8" evidence="5 13"/>
<dbReference type="GO" id="GO:0005975">
    <property type="term" value="P:carbohydrate metabolic process"/>
    <property type="evidence" value="ECO:0007669"/>
    <property type="project" value="InterPro"/>
</dbReference>
<dbReference type="GO" id="GO:0004476">
    <property type="term" value="F:mannose-6-phosphate isomerase activity"/>
    <property type="evidence" value="ECO:0007669"/>
    <property type="project" value="UniProtKB-EC"/>
</dbReference>